<accession>A0A6G1GH88</accession>
<keyword evidence="2" id="KW-0812">Transmembrane</keyword>
<dbReference type="OrthoDB" id="2150604at2759"/>
<reference evidence="3 5" key="1">
    <citation type="submission" date="2020-01" db="EMBL/GenBank/DDBJ databases">
        <authorList>
            <consortium name="DOE Joint Genome Institute"/>
            <person name="Haridas S."/>
            <person name="Albert R."/>
            <person name="Binder M."/>
            <person name="Bloem J."/>
            <person name="Labutti K."/>
            <person name="Salamov A."/>
            <person name="Andreopoulos B."/>
            <person name="Baker S.E."/>
            <person name="Barry K."/>
            <person name="Bills G."/>
            <person name="Bluhm B.H."/>
            <person name="Cannon C."/>
            <person name="Castanera R."/>
            <person name="Culley D.E."/>
            <person name="Daum C."/>
            <person name="Ezra D."/>
            <person name="Gonzalez J.B."/>
            <person name="Henrissat B."/>
            <person name="Kuo A."/>
            <person name="Liang C."/>
            <person name="Lipzen A."/>
            <person name="Lutzoni F."/>
            <person name="Magnuson J."/>
            <person name="Mondo S."/>
            <person name="Nolan M."/>
            <person name="Ohm R."/>
            <person name="Pangilinan J."/>
            <person name="Park H.-J."/>
            <person name="Ramirez L."/>
            <person name="Alfaro M."/>
            <person name="Sun H."/>
            <person name="Tritt A."/>
            <person name="Yoshinaga Y."/>
            <person name="Zwiers L.-H."/>
            <person name="Turgeon B.G."/>
            <person name="Goodwin S.B."/>
            <person name="Spatafora J.W."/>
            <person name="Crous P.W."/>
            <person name="Grigoriev I.V."/>
        </authorList>
    </citation>
    <scope>NUCLEOTIDE SEQUENCE</scope>
    <source>
        <strain evidence="3 5">CBS 781.70</strain>
    </source>
</reference>
<proteinExistence type="predicted"/>
<keyword evidence="4" id="KW-1185">Reference proteome</keyword>
<keyword evidence="2" id="KW-0472">Membrane</keyword>
<dbReference type="EMBL" id="ML975149">
    <property type="protein sequence ID" value="KAF1817230.1"/>
    <property type="molecule type" value="Genomic_DNA"/>
</dbReference>
<reference evidence="5" key="3">
    <citation type="submission" date="2025-04" db="UniProtKB">
        <authorList>
            <consortium name="RefSeq"/>
        </authorList>
    </citation>
    <scope>IDENTIFICATION</scope>
    <source>
        <strain evidence="5">CBS 781.70</strain>
    </source>
</reference>
<dbReference type="GeneID" id="54423235"/>
<reference evidence="5" key="2">
    <citation type="submission" date="2020-04" db="EMBL/GenBank/DDBJ databases">
        <authorList>
            <consortium name="NCBI Genome Project"/>
        </authorList>
    </citation>
    <scope>NUCLEOTIDE SEQUENCE</scope>
    <source>
        <strain evidence="5">CBS 781.70</strain>
    </source>
</reference>
<feature type="transmembrane region" description="Helical" evidence="2">
    <location>
        <begin position="238"/>
        <end position="256"/>
    </location>
</feature>
<feature type="transmembrane region" description="Helical" evidence="2">
    <location>
        <begin position="90"/>
        <end position="110"/>
    </location>
</feature>
<dbReference type="RefSeq" id="XP_033538861.1">
    <property type="nucleotide sequence ID" value="XM_033682665.1"/>
</dbReference>
<evidence type="ECO:0000313" key="5">
    <source>
        <dbReference type="RefSeq" id="XP_033538861.1"/>
    </source>
</evidence>
<organism evidence="3">
    <name type="scientific">Eremomyces bilateralis CBS 781.70</name>
    <dbReference type="NCBI Taxonomy" id="1392243"/>
    <lineage>
        <taxon>Eukaryota</taxon>
        <taxon>Fungi</taxon>
        <taxon>Dikarya</taxon>
        <taxon>Ascomycota</taxon>
        <taxon>Pezizomycotina</taxon>
        <taxon>Dothideomycetes</taxon>
        <taxon>Dothideomycetes incertae sedis</taxon>
        <taxon>Eremomycetales</taxon>
        <taxon>Eremomycetaceae</taxon>
        <taxon>Eremomyces</taxon>
    </lineage>
</organism>
<evidence type="ECO:0000256" key="2">
    <source>
        <dbReference type="SAM" id="Phobius"/>
    </source>
</evidence>
<feature type="region of interest" description="Disordered" evidence="1">
    <location>
        <begin position="14"/>
        <end position="33"/>
    </location>
</feature>
<feature type="transmembrane region" description="Helical" evidence="2">
    <location>
        <begin position="198"/>
        <end position="218"/>
    </location>
</feature>
<protein>
    <submittedName>
        <fullName evidence="3 5">Uncharacterized protein</fullName>
    </submittedName>
</protein>
<gene>
    <name evidence="3 5" type="ORF">P152DRAFT_510502</name>
</gene>
<dbReference type="AlphaFoldDB" id="A0A6G1GH88"/>
<evidence type="ECO:0000313" key="3">
    <source>
        <dbReference type="EMBL" id="KAF1817230.1"/>
    </source>
</evidence>
<evidence type="ECO:0000256" key="1">
    <source>
        <dbReference type="SAM" id="MobiDB-lite"/>
    </source>
</evidence>
<keyword evidence="2" id="KW-1133">Transmembrane helix</keyword>
<evidence type="ECO:0000313" key="4">
    <source>
        <dbReference type="Proteomes" id="UP000504638"/>
    </source>
</evidence>
<dbReference type="Proteomes" id="UP000504638">
    <property type="component" value="Unplaced"/>
</dbReference>
<sequence length="273" mass="29790">MAMHTGAEARPLLARFSTVEPRETGNKAPNDTSSFASNLTNHLTQALHFLFTGVFALDSTTYDPILLMLNASTRSDRDTLTERWRDHKLAEMNFVGIVAALLAGCLTSTGSWPSLLPADTTSPWPIRTSFLTGLLLALASILSAANLTIRLHRLSSHRDALPLIRCLMARRPPWGRVGGEEELRTPGTFAVYTWQMPVMFLTASVVCMIVGMCALVWASVGEQGFSNVDGSLKGNGKVAITFTTVTVTVVVVFFAGQMSLYHMPKKSELVEED</sequence>
<feature type="transmembrane region" description="Helical" evidence="2">
    <location>
        <begin position="130"/>
        <end position="149"/>
    </location>
</feature>
<name>A0A6G1GH88_9PEZI</name>